<keyword evidence="2" id="KW-1185">Reference proteome</keyword>
<reference evidence="1 2" key="1">
    <citation type="submission" date="2014-08" db="EMBL/GenBank/DDBJ databases">
        <title>Comparative genomics of the Paenibacillus odorifer group.</title>
        <authorList>
            <person name="den Bakker H.C."/>
            <person name="Tsai Y.-C."/>
            <person name="Martin N."/>
            <person name="Korlach J."/>
            <person name="Wiedmann M."/>
        </authorList>
    </citation>
    <scope>NUCLEOTIDE SEQUENCE [LARGE SCALE GENOMIC DNA]</scope>
    <source>
        <strain evidence="1 2">DSM 1735</strain>
    </source>
</reference>
<accession>A0A089HKS0</accession>
<sequence>MNSAYSKFKNEFYNITFDYPQEWIVNENQYNTVVTIQAKQAILKESDPNQFGFFPNINLMIYSVQNSRNHIQKIMNKTIDDLSKYLSKPKIKSKKIVEANNDMTMVELIYSGLVNNDITLIFKQYIYFKNNKVYSITCTSEESSYSYVVNDFNKVKESFRIMNEE</sequence>
<dbReference type="Proteomes" id="UP000029409">
    <property type="component" value="Chromosome"/>
</dbReference>
<dbReference type="AlphaFoldDB" id="A0A089HKS0"/>
<dbReference type="EMBL" id="CP009288">
    <property type="protein sequence ID" value="AIQ10963.1"/>
    <property type="molecule type" value="Genomic_DNA"/>
</dbReference>
<evidence type="ECO:0008006" key="3">
    <source>
        <dbReference type="Google" id="ProtNLM"/>
    </source>
</evidence>
<name>A0A089HKS0_PAEDU</name>
<gene>
    <name evidence="1" type="ORF">PDUR_02270</name>
</gene>
<proteinExistence type="predicted"/>
<dbReference type="KEGG" id="pdu:PDUR_02270"/>
<protein>
    <recommendedName>
        <fullName evidence="3">PsbP C-terminal domain-containing protein</fullName>
    </recommendedName>
</protein>
<evidence type="ECO:0000313" key="2">
    <source>
        <dbReference type="Proteomes" id="UP000029409"/>
    </source>
</evidence>
<evidence type="ECO:0000313" key="1">
    <source>
        <dbReference type="EMBL" id="AIQ10963.1"/>
    </source>
</evidence>
<dbReference type="RefSeq" id="WP_042204893.1">
    <property type="nucleotide sequence ID" value="NZ_CP009288.1"/>
</dbReference>
<organism evidence="1 2">
    <name type="scientific">Paenibacillus durus</name>
    <name type="common">Paenibacillus azotofixans</name>
    <dbReference type="NCBI Taxonomy" id="44251"/>
    <lineage>
        <taxon>Bacteria</taxon>
        <taxon>Bacillati</taxon>
        <taxon>Bacillota</taxon>
        <taxon>Bacilli</taxon>
        <taxon>Bacillales</taxon>
        <taxon>Paenibacillaceae</taxon>
        <taxon>Paenibacillus</taxon>
    </lineage>
</organism>
<dbReference type="Gene3D" id="3.40.1000.10">
    <property type="entry name" value="Mog1/PsbP, alpha/beta/alpha sandwich"/>
    <property type="match status" value="1"/>
</dbReference>